<dbReference type="Proteomes" id="UP000011864">
    <property type="component" value="Chromosome"/>
</dbReference>
<dbReference type="UniPathway" id="UPA00834">
    <property type="reaction ID" value="UER00712"/>
</dbReference>
<feature type="transmembrane region" description="Helical" evidence="9">
    <location>
        <begin position="187"/>
        <end position="209"/>
    </location>
</feature>
<keyword evidence="3 9" id="KW-0808">Transferase</keyword>
<dbReference type="PANTHER" id="PTHR43448">
    <property type="entry name" value="PROTOHEME IX FARNESYLTRANSFERASE, MITOCHONDRIAL"/>
    <property type="match status" value="1"/>
</dbReference>
<evidence type="ECO:0000256" key="5">
    <source>
        <dbReference type="ARBA" id="ARBA00022989"/>
    </source>
</evidence>
<keyword evidence="11" id="KW-1185">Reference proteome</keyword>
<keyword evidence="4 9" id="KW-0812">Transmembrane</keyword>
<keyword evidence="7 9" id="KW-0472">Membrane</keyword>
<keyword evidence="6 9" id="KW-0350">Heme biosynthesis</keyword>
<dbReference type="Pfam" id="PF01040">
    <property type="entry name" value="UbiA"/>
    <property type="match status" value="1"/>
</dbReference>
<dbReference type="KEGG" id="gps:C427_1552"/>
<evidence type="ECO:0000313" key="10">
    <source>
        <dbReference type="EMBL" id="AGH43661.1"/>
    </source>
</evidence>
<keyword evidence="5 9" id="KW-1133">Transmembrane helix</keyword>
<evidence type="ECO:0000256" key="7">
    <source>
        <dbReference type="ARBA" id="ARBA00023136"/>
    </source>
</evidence>
<sequence>MVLFTALIGYGLGVSQLIFVEIFCFLFGTLLTAMGANGLNQWWERKRDALMLRTRKRPIPSGRLSSGHALTVTLVWSLTGMLLLYYGVNSLTACLALITLTSYVLIYTPLKPYSTVAILAGAIPGAIPPMMGWTAATNHFGVEAWVLGCLLFLWQIPHFMSLAAIYRQDYAKGGYQLLPDNPEIEGVTRSIIVIFSVALLCVTLLTPFVGLGQKTFFLGAFLFGLALLIVSIRLYQQYSVKNARQVFLASIMYLPALMTLLLIDERFVSHYWSF</sequence>
<evidence type="ECO:0000256" key="9">
    <source>
        <dbReference type="HAMAP-Rule" id="MF_00154"/>
    </source>
</evidence>
<comment type="subcellular location">
    <subcellularLocation>
        <location evidence="9">Cell membrane</location>
        <topology evidence="9">Multi-pass membrane protein</topology>
    </subcellularLocation>
    <subcellularLocation>
        <location evidence="1">Membrane</location>
        <topology evidence="1">Multi-pass membrane protein</topology>
    </subcellularLocation>
</comment>
<feature type="transmembrane region" description="Helical" evidence="9">
    <location>
        <begin position="246"/>
        <end position="263"/>
    </location>
</feature>
<evidence type="ECO:0000256" key="3">
    <source>
        <dbReference type="ARBA" id="ARBA00022679"/>
    </source>
</evidence>
<organism evidence="10 11">
    <name type="scientific">Paraglaciecola psychrophila 170</name>
    <dbReference type="NCBI Taxonomy" id="1129794"/>
    <lineage>
        <taxon>Bacteria</taxon>
        <taxon>Pseudomonadati</taxon>
        <taxon>Pseudomonadota</taxon>
        <taxon>Gammaproteobacteria</taxon>
        <taxon>Alteromonadales</taxon>
        <taxon>Alteromonadaceae</taxon>
        <taxon>Paraglaciecola</taxon>
    </lineage>
</organism>
<proteinExistence type="inferred from homology"/>
<feature type="transmembrane region" description="Helical" evidence="9">
    <location>
        <begin position="215"/>
        <end position="234"/>
    </location>
</feature>
<evidence type="ECO:0000256" key="6">
    <source>
        <dbReference type="ARBA" id="ARBA00023133"/>
    </source>
</evidence>
<dbReference type="HOGENOM" id="CLU_029631_3_2_6"/>
<dbReference type="EMBL" id="CP003837">
    <property type="protein sequence ID" value="AGH43661.1"/>
    <property type="molecule type" value="Genomic_DNA"/>
</dbReference>
<keyword evidence="2 9" id="KW-1003">Cell membrane</keyword>
<dbReference type="PANTHER" id="PTHR43448:SF2">
    <property type="entry name" value="PROTOHEME IX FARNESYLTRANSFERASE, MITOCHONDRIAL"/>
    <property type="match status" value="1"/>
</dbReference>
<evidence type="ECO:0000256" key="4">
    <source>
        <dbReference type="ARBA" id="ARBA00022692"/>
    </source>
</evidence>
<dbReference type="PATRIC" id="fig|1129794.4.peg.1538"/>
<evidence type="ECO:0000256" key="1">
    <source>
        <dbReference type="ARBA" id="ARBA00004141"/>
    </source>
</evidence>
<dbReference type="InterPro" id="IPR044878">
    <property type="entry name" value="UbiA_sf"/>
</dbReference>
<evidence type="ECO:0000256" key="2">
    <source>
        <dbReference type="ARBA" id="ARBA00022475"/>
    </source>
</evidence>
<feature type="transmembrane region" description="Helical" evidence="9">
    <location>
        <begin position="145"/>
        <end position="166"/>
    </location>
</feature>
<dbReference type="NCBIfam" id="TIGR01473">
    <property type="entry name" value="cyoE_ctaB"/>
    <property type="match status" value="1"/>
</dbReference>
<dbReference type="eggNOG" id="COG0109">
    <property type="taxonomic scope" value="Bacteria"/>
</dbReference>
<dbReference type="STRING" id="1129794.C427_1552"/>
<dbReference type="AlphaFoldDB" id="K7ABV0"/>
<dbReference type="EC" id="2.5.1.141" evidence="9"/>
<feature type="transmembrane region" description="Helical" evidence="9">
    <location>
        <begin position="84"/>
        <end position="106"/>
    </location>
</feature>
<dbReference type="HAMAP" id="MF_00154">
    <property type="entry name" value="CyoE_CtaB"/>
    <property type="match status" value="1"/>
</dbReference>
<dbReference type="GO" id="GO:0006784">
    <property type="term" value="P:heme A biosynthetic process"/>
    <property type="evidence" value="ECO:0007669"/>
    <property type="project" value="TreeGrafter"/>
</dbReference>
<reference evidence="10 11" key="1">
    <citation type="journal article" date="2013" name="Genome Announc.">
        <title>Complete Genome Sequence of Glaciecola psychrophila Strain 170T.</title>
        <authorList>
            <person name="Yin J."/>
            <person name="Chen J."/>
            <person name="Liu G."/>
            <person name="Yu Y."/>
            <person name="Song L."/>
            <person name="Wang X."/>
            <person name="Qu X."/>
        </authorList>
    </citation>
    <scope>NUCLEOTIDE SEQUENCE [LARGE SCALE GENOMIC DNA]</scope>
    <source>
        <strain evidence="10 11">170</strain>
    </source>
</reference>
<comment type="similarity">
    <text evidence="9">Belongs to the UbiA prenyltransferase family. Protoheme IX farnesyltransferase subfamily.</text>
</comment>
<evidence type="ECO:0000313" key="11">
    <source>
        <dbReference type="Proteomes" id="UP000011864"/>
    </source>
</evidence>
<dbReference type="InterPro" id="IPR006369">
    <property type="entry name" value="Protohaem_IX_farnesylTrfase"/>
</dbReference>
<dbReference type="CDD" id="cd13957">
    <property type="entry name" value="PT_UbiA_Cox10"/>
    <property type="match status" value="1"/>
</dbReference>
<dbReference type="Gene3D" id="1.10.357.140">
    <property type="entry name" value="UbiA prenyltransferase"/>
    <property type="match status" value="1"/>
</dbReference>
<feature type="transmembrane region" description="Helical" evidence="9">
    <location>
        <begin position="17"/>
        <end position="39"/>
    </location>
</feature>
<comment type="function">
    <text evidence="9">Converts heme B (protoheme IX) to heme O by substitution of the vinyl group on carbon 2 of heme B porphyrin ring with a hydroxyethyl farnesyl side group.</text>
</comment>
<comment type="pathway">
    <text evidence="9">Porphyrin-containing compound metabolism; heme O biosynthesis; heme O from protoheme: step 1/1.</text>
</comment>
<protein>
    <recommendedName>
        <fullName evidence="9">Protoheme IX farnesyltransferase</fullName>
        <ecNumber evidence="9">2.5.1.141</ecNumber>
    </recommendedName>
    <alternativeName>
        <fullName evidence="9">Heme B farnesyltransferase</fullName>
    </alternativeName>
    <alternativeName>
        <fullName evidence="9">Heme O synthase</fullName>
    </alternativeName>
</protein>
<comment type="miscellaneous">
    <text evidence="9">Carbon 2 of the heme B porphyrin ring is defined according to the Fischer nomenclature.</text>
</comment>
<dbReference type="GO" id="GO:0008495">
    <property type="term" value="F:protoheme IX farnesyltransferase activity"/>
    <property type="evidence" value="ECO:0007669"/>
    <property type="project" value="UniProtKB-UniRule"/>
</dbReference>
<dbReference type="GO" id="GO:0048034">
    <property type="term" value="P:heme O biosynthetic process"/>
    <property type="evidence" value="ECO:0007669"/>
    <property type="project" value="UniProtKB-UniRule"/>
</dbReference>
<comment type="catalytic activity">
    <reaction evidence="8 9">
        <text>heme b + (2E,6E)-farnesyl diphosphate + H2O = Fe(II)-heme o + diphosphate</text>
        <dbReference type="Rhea" id="RHEA:28070"/>
        <dbReference type="ChEBI" id="CHEBI:15377"/>
        <dbReference type="ChEBI" id="CHEBI:33019"/>
        <dbReference type="ChEBI" id="CHEBI:60344"/>
        <dbReference type="ChEBI" id="CHEBI:60530"/>
        <dbReference type="ChEBI" id="CHEBI:175763"/>
        <dbReference type="EC" id="2.5.1.141"/>
    </reaction>
</comment>
<dbReference type="InterPro" id="IPR000537">
    <property type="entry name" value="UbiA_prenyltransferase"/>
</dbReference>
<evidence type="ECO:0000256" key="8">
    <source>
        <dbReference type="ARBA" id="ARBA00047690"/>
    </source>
</evidence>
<accession>K7ABV0</accession>
<name>K7ABV0_9ALTE</name>
<gene>
    <name evidence="9" type="primary">cyoE</name>
    <name evidence="10" type="ORF">C427_1552</name>
</gene>
<feature type="transmembrane region" description="Helical" evidence="9">
    <location>
        <begin position="113"/>
        <end position="133"/>
    </location>
</feature>
<dbReference type="GO" id="GO:0005886">
    <property type="term" value="C:plasma membrane"/>
    <property type="evidence" value="ECO:0007669"/>
    <property type="project" value="UniProtKB-SubCell"/>
</dbReference>